<proteinExistence type="predicted"/>
<feature type="region of interest" description="Disordered" evidence="1">
    <location>
        <begin position="359"/>
        <end position="406"/>
    </location>
</feature>
<keyword evidence="2" id="KW-0732">Signal</keyword>
<dbReference type="PROSITE" id="PS50330">
    <property type="entry name" value="UIM"/>
    <property type="match status" value="1"/>
</dbReference>
<name>A0A6A6FHU4_9PEZI</name>
<dbReference type="OrthoDB" id="3926760at2759"/>
<dbReference type="AlphaFoldDB" id="A0A6A6FHU4"/>
<sequence>MANAPGIIISLSIIAGLAAAATQSPQVQAWLEEQRKRIAELLRQIGEELDPQARRAAEAFAFEGRSVNNDPGLARESVGSKEAAALATGRRLSSPSSAVRRIPVCGPADPDEAEERRRKGREYLAKRNQQLYELQQRRKAAAAANGLATPPTPTFDELVDAEGNLKQSEWLKEKESPTVPNVEPLPEVAQQEMKQVERHVVDPIAEDQAMSAESSGWSLGSRYANPFGDEYELDRSVTPKPPVPPKIELDQRPEPVRAPTPPISVPGAFDSMPVIQQFEQVDHSALSYEEQLAIALSLSEQDSSSTSATVTQRRPEQEDDEYQAAIAASLREMDHHQAAHAIANVEPVTPRVAPADAQVLIDPSPSTPTSEARHHWRQLTSPASAAPIEPTPLGTASNDTFRESSDELYRLTPELTKARLASHDEQQKTFMSRPLTGSTLPFDPVRDAAASAAWQTVPEVMDASFYSAHAEPSLAPSSATLERDTSMLVDLEDDAVHEGQRTPTSRAQSSFHFPTESDSDTFASASAPPSRTMSRAESRADSEISGIEVIDLAQDSDVDMLSEEGDGIATPDSWSEVGSRDADSDIEEAQPHQRTPVSL</sequence>
<dbReference type="InterPro" id="IPR003903">
    <property type="entry name" value="UIM_dom"/>
</dbReference>
<feature type="region of interest" description="Disordered" evidence="1">
    <location>
        <begin position="493"/>
        <end position="599"/>
    </location>
</feature>
<dbReference type="Proteomes" id="UP000799539">
    <property type="component" value="Unassembled WGS sequence"/>
</dbReference>
<feature type="region of interest" description="Disordered" evidence="1">
    <location>
        <begin position="298"/>
        <end position="320"/>
    </location>
</feature>
<protein>
    <submittedName>
        <fullName evidence="3">Uncharacterized protein</fullName>
    </submittedName>
</protein>
<feature type="region of interest" description="Disordered" evidence="1">
    <location>
        <begin position="230"/>
        <end position="268"/>
    </location>
</feature>
<feature type="compositionally biased region" description="Low complexity" evidence="1">
    <location>
        <begin position="298"/>
        <end position="307"/>
    </location>
</feature>
<evidence type="ECO:0000313" key="3">
    <source>
        <dbReference type="EMBL" id="KAF2212995.1"/>
    </source>
</evidence>
<organism evidence="3 4">
    <name type="scientific">Cercospora zeae-maydis SCOH1-5</name>
    <dbReference type="NCBI Taxonomy" id="717836"/>
    <lineage>
        <taxon>Eukaryota</taxon>
        <taxon>Fungi</taxon>
        <taxon>Dikarya</taxon>
        <taxon>Ascomycota</taxon>
        <taxon>Pezizomycotina</taxon>
        <taxon>Dothideomycetes</taxon>
        <taxon>Dothideomycetidae</taxon>
        <taxon>Mycosphaerellales</taxon>
        <taxon>Mycosphaerellaceae</taxon>
        <taxon>Cercospora</taxon>
    </lineage>
</organism>
<accession>A0A6A6FHU4</accession>
<feature type="signal peptide" evidence="2">
    <location>
        <begin position="1"/>
        <end position="20"/>
    </location>
</feature>
<evidence type="ECO:0000313" key="4">
    <source>
        <dbReference type="Proteomes" id="UP000799539"/>
    </source>
</evidence>
<feature type="compositionally biased region" description="Polar residues" evidence="1">
    <location>
        <begin position="501"/>
        <end position="512"/>
    </location>
</feature>
<feature type="compositionally biased region" description="Acidic residues" evidence="1">
    <location>
        <begin position="554"/>
        <end position="566"/>
    </location>
</feature>
<gene>
    <name evidence="3" type="ORF">CERZMDRAFT_105813</name>
</gene>
<evidence type="ECO:0000256" key="1">
    <source>
        <dbReference type="SAM" id="MobiDB-lite"/>
    </source>
</evidence>
<feature type="region of interest" description="Disordered" evidence="1">
    <location>
        <begin position="86"/>
        <end position="118"/>
    </location>
</feature>
<dbReference type="EMBL" id="ML992671">
    <property type="protein sequence ID" value="KAF2212995.1"/>
    <property type="molecule type" value="Genomic_DNA"/>
</dbReference>
<evidence type="ECO:0000256" key="2">
    <source>
        <dbReference type="SAM" id="SignalP"/>
    </source>
</evidence>
<reference evidence="3" key="1">
    <citation type="journal article" date="2020" name="Stud. Mycol.">
        <title>101 Dothideomycetes genomes: a test case for predicting lifestyles and emergence of pathogens.</title>
        <authorList>
            <person name="Haridas S."/>
            <person name="Albert R."/>
            <person name="Binder M."/>
            <person name="Bloem J."/>
            <person name="Labutti K."/>
            <person name="Salamov A."/>
            <person name="Andreopoulos B."/>
            <person name="Baker S."/>
            <person name="Barry K."/>
            <person name="Bills G."/>
            <person name="Bluhm B."/>
            <person name="Cannon C."/>
            <person name="Castanera R."/>
            <person name="Culley D."/>
            <person name="Daum C."/>
            <person name="Ezra D."/>
            <person name="Gonzalez J."/>
            <person name="Henrissat B."/>
            <person name="Kuo A."/>
            <person name="Liang C."/>
            <person name="Lipzen A."/>
            <person name="Lutzoni F."/>
            <person name="Magnuson J."/>
            <person name="Mondo S."/>
            <person name="Nolan M."/>
            <person name="Ohm R."/>
            <person name="Pangilinan J."/>
            <person name="Park H.-J."/>
            <person name="Ramirez L."/>
            <person name="Alfaro M."/>
            <person name="Sun H."/>
            <person name="Tritt A."/>
            <person name="Yoshinaga Y."/>
            <person name="Zwiers L.-H."/>
            <person name="Turgeon B."/>
            <person name="Goodwin S."/>
            <person name="Spatafora J."/>
            <person name="Crous P."/>
            <person name="Grigoriev I."/>
        </authorList>
    </citation>
    <scope>NUCLEOTIDE SEQUENCE</scope>
    <source>
        <strain evidence="3">SCOH1-5</strain>
    </source>
</reference>
<keyword evidence="4" id="KW-1185">Reference proteome</keyword>
<feature type="compositionally biased region" description="Polar residues" evidence="1">
    <location>
        <begin position="520"/>
        <end position="533"/>
    </location>
</feature>
<feature type="chain" id="PRO_5025596093" evidence="2">
    <location>
        <begin position="21"/>
        <end position="599"/>
    </location>
</feature>
<dbReference type="Gene3D" id="6.10.250.1800">
    <property type="match status" value="1"/>
</dbReference>
<dbReference type="SMART" id="SM00726">
    <property type="entry name" value="UIM"/>
    <property type="match status" value="2"/>
</dbReference>